<dbReference type="Proteomes" id="UP000594638">
    <property type="component" value="Unassembled WGS sequence"/>
</dbReference>
<proteinExistence type="predicted"/>
<organism evidence="2 3">
    <name type="scientific">Olea europaea subsp. europaea</name>
    <dbReference type="NCBI Taxonomy" id="158383"/>
    <lineage>
        <taxon>Eukaryota</taxon>
        <taxon>Viridiplantae</taxon>
        <taxon>Streptophyta</taxon>
        <taxon>Embryophyta</taxon>
        <taxon>Tracheophyta</taxon>
        <taxon>Spermatophyta</taxon>
        <taxon>Magnoliopsida</taxon>
        <taxon>eudicotyledons</taxon>
        <taxon>Gunneridae</taxon>
        <taxon>Pentapetalae</taxon>
        <taxon>asterids</taxon>
        <taxon>lamiids</taxon>
        <taxon>Lamiales</taxon>
        <taxon>Oleaceae</taxon>
        <taxon>Oleeae</taxon>
        <taxon>Olea</taxon>
    </lineage>
</organism>
<name>A0A8S0PGA0_OLEEU</name>
<accession>A0A8S0PGA0</accession>
<dbReference type="AlphaFoldDB" id="A0A8S0PGA0"/>
<feature type="compositionally biased region" description="Polar residues" evidence="1">
    <location>
        <begin position="92"/>
        <end position="106"/>
    </location>
</feature>
<evidence type="ECO:0000313" key="3">
    <source>
        <dbReference type="Proteomes" id="UP000594638"/>
    </source>
</evidence>
<protein>
    <submittedName>
        <fullName evidence="2">Uncharacterized protein</fullName>
    </submittedName>
</protein>
<keyword evidence="3" id="KW-1185">Reference proteome</keyword>
<evidence type="ECO:0000313" key="2">
    <source>
        <dbReference type="EMBL" id="CAA2950545.1"/>
    </source>
</evidence>
<dbReference type="EMBL" id="CACTIH010000076">
    <property type="protein sequence ID" value="CAA2950545.1"/>
    <property type="molecule type" value="Genomic_DNA"/>
</dbReference>
<evidence type="ECO:0000256" key="1">
    <source>
        <dbReference type="SAM" id="MobiDB-lite"/>
    </source>
</evidence>
<gene>
    <name evidence="2" type="ORF">OLEA9_A055932</name>
</gene>
<dbReference type="Gramene" id="OE9A055932T1">
    <property type="protein sequence ID" value="OE9A055932C1"/>
    <property type="gene ID" value="OE9A055932"/>
</dbReference>
<feature type="region of interest" description="Disordered" evidence="1">
    <location>
        <begin position="51"/>
        <end position="112"/>
    </location>
</feature>
<comment type="caution">
    <text evidence="2">The sequence shown here is derived from an EMBL/GenBank/DDBJ whole genome shotgun (WGS) entry which is preliminary data.</text>
</comment>
<reference evidence="2 3" key="1">
    <citation type="submission" date="2019-12" db="EMBL/GenBank/DDBJ databases">
        <authorList>
            <person name="Alioto T."/>
            <person name="Alioto T."/>
            <person name="Gomez Garrido J."/>
        </authorList>
    </citation>
    <scope>NUCLEOTIDE SEQUENCE [LARGE SCALE GENOMIC DNA]</scope>
</reference>
<sequence>MKCPTPRFPQQPEAGGEGALELPRQHLLEVAVYPEASKVIVGGGGPRFLPPLPVQEYSEPSELTTTASASTAFNEGYESHDSGGSTGARSGPSVQSNTKSCTWSTETKGDGDRVACRSQCRCYGSLGGGGGARGQILAQCSV</sequence>